<evidence type="ECO:0000313" key="5">
    <source>
        <dbReference type="Ensembl" id="ENSSLUP00000017341.1"/>
    </source>
</evidence>
<keyword evidence="6" id="KW-1185">Reference proteome</keyword>
<dbReference type="InterPro" id="IPR016130">
    <property type="entry name" value="Tyr_Pase_AS"/>
</dbReference>
<dbReference type="InterPro" id="IPR000340">
    <property type="entry name" value="Dual-sp_phosphatase_cat-dom"/>
</dbReference>
<dbReference type="InterPro" id="IPR003595">
    <property type="entry name" value="Tyr_Pase_cat"/>
</dbReference>
<dbReference type="PROSITE" id="PS50056">
    <property type="entry name" value="TYR_PHOSPHATASE_2"/>
    <property type="match status" value="1"/>
</dbReference>
<dbReference type="InterPro" id="IPR020422">
    <property type="entry name" value="TYR_PHOSPHATASE_DUAL_dom"/>
</dbReference>
<dbReference type="InterPro" id="IPR000387">
    <property type="entry name" value="Tyr_Pase_dom"/>
</dbReference>
<dbReference type="PROSITE" id="PS50054">
    <property type="entry name" value="TYR_PHOSPHATASE_DUAL"/>
    <property type="match status" value="1"/>
</dbReference>
<dbReference type="GO" id="GO:0004721">
    <property type="term" value="F:phosphoprotein phosphatase activity"/>
    <property type="evidence" value="ECO:0007669"/>
    <property type="project" value="UniProtKB-KW"/>
</dbReference>
<evidence type="ECO:0000259" key="4">
    <source>
        <dbReference type="PROSITE" id="PS50056"/>
    </source>
</evidence>
<protein>
    <submittedName>
        <fullName evidence="5">Zgc:77752</fullName>
    </submittedName>
</protein>
<keyword evidence="1" id="KW-0378">Hydrolase</keyword>
<feature type="domain" description="Tyrosine specific protein phosphatases" evidence="4">
    <location>
        <begin position="126"/>
        <end position="193"/>
    </location>
</feature>
<dbReference type="SUPFAM" id="SSF52799">
    <property type="entry name" value="(Phosphotyrosine protein) phosphatases II"/>
    <property type="match status" value="1"/>
</dbReference>
<dbReference type="InterPro" id="IPR050561">
    <property type="entry name" value="PTP"/>
</dbReference>
<dbReference type="SMART" id="SM00404">
    <property type="entry name" value="PTPc_motif"/>
    <property type="match status" value="1"/>
</dbReference>
<sequence length="450" mass="50515">MPTLIPVPQPAYSQARENLMKAIPPKLLCLLACGGIDCRYEGPECWKLNQQVIRAKILIYYNKKYETKKQLNIRSIINMQLSGEHAHCGPPLDPESGFTYSPQIFMDNDIYFYNFGMPDFGVSSLVGIIDGVKVLAFAVSEGRVAVHCHAGLGRTGVLIACYLIYTLRISPSEAVHYVRIKRPRSIQTRAQLSQVFDFARLLGTQLVQYPDLSLRHGDPFTLQHYLNRQAILLHGQEARTLRQTPKVVYLLCVRLSCLALGLPAPPGIQAELEKRSALRTLNRTVRETLVAKQYLPLLREGHKGPWVSSGSVSSWDEPLGFLERKREVLLDKRSYSDSDLSKIAVHQDLDFSPYCTPALGNERQWCVKDLIQPDLRPSSPILATVSPGHQTTKKESHTLNIPISSMTTSNNYAKKSKCTAKKALAKYSSNIEVTVILTVKTIKLIKKAWM</sequence>
<organism evidence="5 6">
    <name type="scientific">Sander lucioperca</name>
    <name type="common">Pike-perch</name>
    <name type="synonym">Perca lucioperca</name>
    <dbReference type="NCBI Taxonomy" id="283035"/>
    <lineage>
        <taxon>Eukaryota</taxon>
        <taxon>Metazoa</taxon>
        <taxon>Chordata</taxon>
        <taxon>Craniata</taxon>
        <taxon>Vertebrata</taxon>
        <taxon>Euteleostomi</taxon>
        <taxon>Actinopterygii</taxon>
        <taxon>Neopterygii</taxon>
        <taxon>Teleostei</taxon>
        <taxon>Neoteleostei</taxon>
        <taxon>Acanthomorphata</taxon>
        <taxon>Eupercaria</taxon>
        <taxon>Perciformes</taxon>
        <taxon>Percoidei</taxon>
        <taxon>Percidae</taxon>
        <taxon>Luciopercinae</taxon>
        <taxon>Sander</taxon>
    </lineage>
</organism>
<dbReference type="PROSITE" id="PS00383">
    <property type="entry name" value="TYR_PHOSPHATASE_1"/>
    <property type="match status" value="1"/>
</dbReference>
<dbReference type="PANTHER" id="PTHR23339">
    <property type="entry name" value="TYROSINE SPECIFIC PROTEIN PHOSPHATASE AND DUAL SPECIFICITY PROTEIN PHOSPHATASE"/>
    <property type="match status" value="1"/>
</dbReference>
<feature type="domain" description="Tyrosine-protein phosphatase" evidence="3">
    <location>
        <begin position="49"/>
        <end position="204"/>
    </location>
</feature>
<dbReference type="GeneTree" id="ENSGT00940000165406"/>
<dbReference type="InterPro" id="IPR029021">
    <property type="entry name" value="Prot-tyrosine_phosphatase-like"/>
</dbReference>
<dbReference type="AlphaFoldDB" id="A0A8C9Y1X0"/>
<evidence type="ECO:0000256" key="1">
    <source>
        <dbReference type="ARBA" id="ARBA00022801"/>
    </source>
</evidence>
<reference evidence="5" key="2">
    <citation type="submission" date="2025-09" db="UniProtKB">
        <authorList>
            <consortium name="Ensembl"/>
        </authorList>
    </citation>
    <scope>IDENTIFICATION</scope>
</reference>
<reference evidence="5" key="1">
    <citation type="submission" date="2025-08" db="UniProtKB">
        <authorList>
            <consortium name="Ensembl"/>
        </authorList>
    </citation>
    <scope>IDENTIFICATION</scope>
</reference>
<keyword evidence="2" id="KW-0904">Protein phosphatase</keyword>
<evidence type="ECO:0000256" key="2">
    <source>
        <dbReference type="ARBA" id="ARBA00022912"/>
    </source>
</evidence>
<dbReference type="Gene3D" id="3.90.190.10">
    <property type="entry name" value="Protein tyrosine phosphatase superfamily"/>
    <property type="match status" value="1"/>
</dbReference>
<name>A0A8C9Y1X0_SANLU</name>
<dbReference type="FunFam" id="3.90.190.10:FF:000157">
    <property type="entry name" value="Protein-tyrosine phosphatase"/>
    <property type="match status" value="1"/>
</dbReference>
<accession>A0A8C9Y1X0</accession>
<evidence type="ECO:0000259" key="3">
    <source>
        <dbReference type="PROSITE" id="PS50054"/>
    </source>
</evidence>
<dbReference type="Ensembl" id="ENSSLUT00000017903.1">
    <property type="protein sequence ID" value="ENSSLUP00000017341.1"/>
    <property type="gene ID" value="ENSSLUG00000008117.1"/>
</dbReference>
<evidence type="ECO:0000313" key="6">
    <source>
        <dbReference type="Proteomes" id="UP000694568"/>
    </source>
</evidence>
<dbReference type="Proteomes" id="UP000694568">
    <property type="component" value="Unplaced"/>
</dbReference>
<proteinExistence type="predicted"/>
<dbReference type="SMART" id="SM00195">
    <property type="entry name" value="DSPc"/>
    <property type="match status" value="1"/>
</dbReference>
<dbReference type="Pfam" id="PF00782">
    <property type="entry name" value="DSPc"/>
    <property type="match status" value="1"/>
</dbReference>